<dbReference type="AlphaFoldDB" id="A0A182IWM3"/>
<dbReference type="VEuPathDB" id="VectorBase:AATE006909"/>
<evidence type="ECO:0000313" key="1">
    <source>
        <dbReference type="EnsemblMetazoa" id="AATE006909-PA.1"/>
    </source>
</evidence>
<accession>A0A182IWM3</accession>
<protein>
    <submittedName>
        <fullName evidence="1">Uncharacterized protein</fullName>
    </submittedName>
</protein>
<sequence>MLVSFSRLSSALLVFFLASFAAAAALLFALRNSLLPARFPPFSRLRAASAFLLSFFEDEDCAAAVAVTAAGVVVVIAGAPSKPPPLLLSQCIDEPADDVIMPAPLIPPTGDVRPKATAAAEVGSTIVPPGGAGTPPIEPPNIATVDDGTLLPLVEPTAPSDVVPLLVADETLSDFLREPPTPPPDLDFFEPFGVAGDAPGGGACPRPPRAPLLCICGGVGGSAFVLDTASPPTGAVAAKGIEEAPVPPADATVDDDGTLLSPETTPAALVSLARFSCATGTGIVVGPAVPPVDAANAAIVGWFAVAPTTTEAADADGGAGDGGGGSASVVAPLLLAGPLECADAP</sequence>
<reference evidence="1" key="1">
    <citation type="submission" date="2022-08" db="UniProtKB">
        <authorList>
            <consortium name="EnsemblMetazoa"/>
        </authorList>
    </citation>
    <scope>IDENTIFICATION</scope>
    <source>
        <strain evidence="1">EBRO</strain>
    </source>
</reference>
<organism evidence="1">
    <name type="scientific">Anopheles atroparvus</name>
    <name type="common">European mosquito</name>
    <dbReference type="NCBI Taxonomy" id="41427"/>
    <lineage>
        <taxon>Eukaryota</taxon>
        <taxon>Metazoa</taxon>
        <taxon>Ecdysozoa</taxon>
        <taxon>Arthropoda</taxon>
        <taxon>Hexapoda</taxon>
        <taxon>Insecta</taxon>
        <taxon>Pterygota</taxon>
        <taxon>Neoptera</taxon>
        <taxon>Endopterygota</taxon>
        <taxon>Diptera</taxon>
        <taxon>Nematocera</taxon>
        <taxon>Culicoidea</taxon>
        <taxon>Culicidae</taxon>
        <taxon>Anophelinae</taxon>
        <taxon>Anopheles</taxon>
    </lineage>
</organism>
<proteinExistence type="predicted"/>
<name>A0A182IWM3_ANOAO</name>
<dbReference type="EnsemblMetazoa" id="AATE006909-RA">
    <property type="protein sequence ID" value="AATE006909-PA.1"/>
    <property type="gene ID" value="AATE006909"/>
</dbReference>